<name>A0A7J8F965_MOLMO</name>
<evidence type="ECO:0000256" key="1">
    <source>
        <dbReference type="SAM" id="MobiDB-lite"/>
    </source>
</evidence>
<organism evidence="2 3">
    <name type="scientific">Molossus molossus</name>
    <name type="common">Pallas' mastiff bat</name>
    <name type="synonym">Vespertilio molossus</name>
    <dbReference type="NCBI Taxonomy" id="27622"/>
    <lineage>
        <taxon>Eukaryota</taxon>
        <taxon>Metazoa</taxon>
        <taxon>Chordata</taxon>
        <taxon>Craniata</taxon>
        <taxon>Vertebrata</taxon>
        <taxon>Euteleostomi</taxon>
        <taxon>Mammalia</taxon>
        <taxon>Eutheria</taxon>
        <taxon>Laurasiatheria</taxon>
        <taxon>Chiroptera</taxon>
        <taxon>Yangochiroptera</taxon>
        <taxon>Molossidae</taxon>
        <taxon>Molossus</taxon>
    </lineage>
</organism>
<accession>A0A7J8F965</accession>
<comment type="caution">
    <text evidence="2">The sequence shown here is derived from an EMBL/GenBank/DDBJ whole genome shotgun (WGS) entry which is preliminary data.</text>
</comment>
<dbReference type="InParanoid" id="A0A7J8F965"/>
<dbReference type="Proteomes" id="UP000550707">
    <property type="component" value="Unassembled WGS sequence"/>
</dbReference>
<dbReference type="EMBL" id="JACASF010000012">
    <property type="protein sequence ID" value="KAF6444166.1"/>
    <property type="molecule type" value="Genomic_DNA"/>
</dbReference>
<feature type="region of interest" description="Disordered" evidence="1">
    <location>
        <begin position="102"/>
        <end position="138"/>
    </location>
</feature>
<sequence length="138" mass="14436">MHSHPFVPLLGSVYLVDSLPRLGFLSPMGSSLAETVPSLISSSTCLHSDHVGQDACGWVSSSQVTRIQSVSKRGKGCHVKWKEVGVAAQDGSTMEVRLPAGLAFPAEGEDDGDDKQGPPTLVNGHYSALKMPLSPGPG</sequence>
<keyword evidence="3" id="KW-1185">Reference proteome</keyword>
<protein>
    <submittedName>
        <fullName evidence="2">Uncharacterized protein</fullName>
    </submittedName>
</protein>
<reference evidence="2 3" key="1">
    <citation type="journal article" date="2020" name="Nature">
        <title>Six reference-quality genomes reveal evolution of bat adaptations.</title>
        <authorList>
            <person name="Jebb D."/>
            <person name="Huang Z."/>
            <person name="Pippel M."/>
            <person name="Hughes G.M."/>
            <person name="Lavrichenko K."/>
            <person name="Devanna P."/>
            <person name="Winkler S."/>
            <person name="Jermiin L.S."/>
            <person name="Skirmuntt E.C."/>
            <person name="Katzourakis A."/>
            <person name="Burkitt-Gray L."/>
            <person name="Ray D.A."/>
            <person name="Sullivan K.A.M."/>
            <person name="Roscito J.G."/>
            <person name="Kirilenko B.M."/>
            <person name="Davalos L.M."/>
            <person name="Corthals A.P."/>
            <person name="Power M.L."/>
            <person name="Jones G."/>
            <person name="Ransome R.D."/>
            <person name="Dechmann D.K.N."/>
            <person name="Locatelli A.G."/>
            <person name="Puechmaille S.J."/>
            <person name="Fedrigo O."/>
            <person name="Jarvis E.D."/>
            <person name="Hiller M."/>
            <person name="Vernes S.C."/>
            <person name="Myers E.W."/>
            <person name="Teeling E.C."/>
        </authorList>
    </citation>
    <scope>NUCLEOTIDE SEQUENCE [LARGE SCALE GENOMIC DNA]</scope>
    <source>
        <strain evidence="2">MMolMol1</strain>
        <tissue evidence="2">Muscle</tissue>
    </source>
</reference>
<proteinExistence type="predicted"/>
<dbReference type="AlphaFoldDB" id="A0A7J8F965"/>
<evidence type="ECO:0000313" key="2">
    <source>
        <dbReference type="EMBL" id="KAF6444166.1"/>
    </source>
</evidence>
<evidence type="ECO:0000313" key="3">
    <source>
        <dbReference type="Proteomes" id="UP000550707"/>
    </source>
</evidence>
<gene>
    <name evidence="2" type="ORF">HJG59_008479</name>
</gene>